<keyword evidence="6 8" id="KW-1133">Transmembrane helix</keyword>
<dbReference type="AlphaFoldDB" id="A0A7Y9KQ78"/>
<name>A0A7Y9KQ78_9ACTN</name>
<dbReference type="InterPro" id="IPR052017">
    <property type="entry name" value="TSUP"/>
</dbReference>
<keyword evidence="5 8" id="KW-0812">Transmembrane</keyword>
<comment type="similarity">
    <text evidence="2 8">Belongs to the 4-toluene sulfonate uptake permease (TSUP) (TC 2.A.102) family.</text>
</comment>
<dbReference type="Proteomes" id="UP000549911">
    <property type="component" value="Unassembled WGS sequence"/>
</dbReference>
<accession>A0A7Y9KQ78</accession>
<feature type="transmembrane region" description="Helical" evidence="8">
    <location>
        <begin position="42"/>
        <end position="61"/>
    </location>
</feature>
<keyword evidence="3" id="KW-0813">Transport</keyword>
<keyword evidence="4 8" id="KW-1003">Cell membrane</keyword>
<evidence type="ECO:0000256" key="7">
    <source>
        <dbReference type="ARBA" id="ARBA00023136"/>
    </source>
</evidence>
<evidence type="ECO:0000256" key="5">
    <source>
        <dbReference type="ARBA" id="ARBA00022692"/>
    </source>
</evidence>
<comment type="caution">
    <text evidence="9">The sequence shown here is derived from an EMBL/GenBank/DDBJ whole genome shotgun (WGS) entry which is preliminary data.</text>
</comment>
<dbReference type="EMBL" id="JACCBW010000001">
    <property type="protein sequence ID" value="NYE35279.1"/>
    <property type="molecule type" value="Genomic_DNA"/>
</dbReference>
<dbReference type="InterPro" id="IPR002781">
    <property type="entry name" value="TM_pro_TauE-like"/>
</dbReference>
<feature type="transmembrane region" description="Helical" evidence="8">
    <location>
        <begin position="102"/>
        <end position="125"/>
    </location>
</feature>
<reference evidence="9 10" key="1">
    <citation type="submission" date="2020-07" db="EMBL/GenBank/DDBJ databases">
        <authorList>
            <person name="Partida-Martinez L."/>
            <person name="Huntemann M."/>
            <person name="Clum A."/>
            <person name="Wang J."/>
            <person name="Palaniappan K."/>
            <person name="Ritter S."/>
            <person name="Chen I.-M."/>
            <person name="Stamatis D."/>
            <person name="Reddy T."/>
            <person name="O'Malley R."/>
            <person name="Daum C."/>
            <person name="Shapiro N."/>
            <person name="Ivanova N."/>
            <person name="Kyrpides N."/>
            <person name="Woyke T."/>
        </authorList>
    </citation>
    <scope>NUCLEOTIDE SEQUENCE [LARGE SCALE GENOMIC DNA]</scope>
    <source>
        <strain evidence="9 10">AT2.17</strain>
    </source>
</reference>
<evidence type="ECO:0000256" key="4">
    <source>
        <dbReference type="ARBA" id="ARBA00022475"/>
    </source>
</evidence>
<organism evidence="9 10">
    <name type="scientific">Nocardioides cavernae</name>
    <dbReference type="NCBI Taxonomy" id="1921566"/>
    <lineage>
        <taxon>Bacteria</taxon>
        <taxon>Bacillati</taxon>
        <taxon>Actinomycetota</taxon>
        <taxon>Actinomycetes</taxon>
        <taxon>Propionibacteriales</taxon>
        <taxon>Nocardioidaceae</taxon>
        <taxon>Nocardioides</taxon>
    </lineage>
</organism>
<dbReference type="PANTHER" id="PTHR30269:SF0">
    <property type="entry name" value="MEMBRANE TRANSPORTER PROTEIN YFCA-RELATED"/>
    <property type="match status" value="1"/>
</dbReference>
<feature type="transmembrane region" description="Helical" evidence="8">
    <location>
        <begin position="73"/>
        <end position="96"/>
    </location>
</feature>
<feature type="transmembrane region" description="Helical" evidence="8">
    <location>
        <begin position="187"/>
        <end position="206"/>
    </location>
</feature>
<evidence type="ECO:0000256" key="6">
    <source>
        <dbReference type="ARBA" id="ARBA00022989"/>
    </source>
</evidence>
<dbReference type="RefSeq" id="WP_179617954.1">
    <property type="nucleotide sequence ID" value="NZ_JACCBW010000001.1"/>
</dbReference>
<feature type="transmembrane region" description="Helical" evidence="8">
    <location>
        <begin position="146"/>
        <end position="175"/>
    </location>
</feature>
<dbReference type="PANTHER" id="PTHR30269">
    <property type="entry name" value="TRANSMEMBRANE PROTEIN YFCA"/>
    <property type="match status" value="1"/>
</dbReference>
<gene>
    <name evidence="9" type="ORF">F4692_000383</name>
</gene>
<dbReference type="GO" id="GO:0005886">
    <property type="term" value="C:plasma membrane"/>
    <property type="evidence" value="ECO:0007669"/>
    <property type="project" value="UniProtKB-SubCell"/>
</dbReference>
<feature type="transmembrane region" description="Helical" evidence="8">
    <location>
        <begin position="213"/>
        <end position="232"/>
    </location>
</feature>
<dbReference type="Pfam" id="PF01925">
    <property type="entry name" value="TauE"/>
    <property type="match status" value="1"/>
</dbReference>
<protein>
    <recommendedName>
        <fullName evidence="8">Probable membrane transporter protein</fullName>
    </recommendedName>
</protein>
<feature type="transmembrane region" description="Helical" evidence="8">
    <location>
        <begin position="238"/>
        <end position="255"/>
    </location>
</feature>
<evidence type="ECO:0000313" key="9">
    <source>
        <dbReference type="EMBL" id="NYE35279.1"/>
    </source>
</evidence>
<evidence type="ECO:0000256" key="8">
    <source>
        <dbReference type="RuleBase" id="RU363041"/>
    </source>
</evidence>
<comment type="subcellular location">
    <subcellularLocation>
        <location evidence="1 8">Cell membrane</location>
        <topology evidence="1 8">Multi-pass membrane protein</topology>
    </subcellularLocation>
</comment>
<keyword evidence="10" id="KW-1185">Reference proteome</keyword>
<proteinExistence type="inferred from homology"/>
<reference evidence="9 10" key="2">
    <citation type="submission" date="2020-08" db="EMBL/GenBank/DDBJ databases">
        <title>The Agave Microbiome: Exploring the role of microbial communities in plant adaptations to desert environments.</title>
        <authorList>
            <person name="Partida-Martinez L.P."/>
        </authorList>
    </citation>
    <scope>NUCLEOTIDE SEQUENCE [LARGE SCALE GENOMIC DNA]</scope>
    <source>
        <strain evidence="9 10">AT2.17</strain>
    </source>
</reference>
<evidence type="ECO:0000256" key="2">
    <source>
        <dbReference type="ARBA" id="ARBA00009142"/>
    </source>
</evidence>
<evidence type="ECO:0000256" key="1">
    <source>
        <dbReference type="ARBA" id="ARBA00004651"/>
    </source>
</evidence>
<evidence type="ECO:0000256" key="3">
    <source>
        <dbReference type="ARBA" id="ARBA00022448"/>
    </source>
</evidence>
<keyword evidence="7 8" id="KW-0472">Membrane</keyword>
<evidence type="ECO:0000313" key="10">
    <source>
        <dbReference type="Proteomes" id="UP000549911"/>
    </source>
</evidence>
<sequence length="256" mass="26212">MTPAEIALVLATGLGAGVLSSTVGVASLLSFPVLVGLGLPPVVANVSNTLGLIPGGIGGVVGYRQEVREAGRVAYVIVAVCAIGAVLGAALLLGLPPGVFEAIVPFLILFTCLLVGVQPRVAAWLRARHERQHGEQLAERRHMSPLTTFFATVTGVYGGYFGAGAGVMMVAVLGLGTDLELRVVNGLKTLSLMVGNIVAGLIFVFVAEPRWDVAALLAAGSLVGGYVGARIGRKLPDSVFRWAVVAAGIVAALLLL</sequence>